<evidence type="ECO:0000256" key="3">
    <source>
        <dbReference type="ARBA" id="ARBA00022553"/>
    </source>
</evidence>
<organism evidence="5 6">
    <name type="scientific">Kutzneria chonburiensis</name>
    <dbReference type="NCBI Taxonomy" id="1483604"/>
    <lineage>
        <taxon>Bacteria</taxon>
        <taxon>Bacillati</taxon>
        <taxon>Actinomycetota</taxon>
        <taxon>Actinomycetes</taxon>
        <taxon>Pseudonocardiales</taxon>
        <taxon>Pseudonocardiaceae</taxon>
        <taxon>Kutzneria</taxon>
    </lineage>
</organism>
<dbReference type="Gene3D" id="3.40.50.1820">
    <property type="entry name" value="alpha/beta hydrolase"/>
    <property type="match status" value="1"/>
</dbReference>
<dbReference type="Pfam" id="PF00501">
    <property type="entry name" value="AMP-binding"/>
    <property type="match status" value="1"/>
</dbReference>
<dbReference type="CDD" id="cd05930">
    <property type="entry name" value="A_NRPS"/>
    <property type="match status" value="1"/>
</dbReference>
<proteinExistence type="predicted"/>
<comment type="caution">
    <text evidence="5">The sequence shown here is derived from an EMBL/GenBank/DDBJ whole genome shotgun (WGS) entry which is preliminary data.</text>
</comment>
<dbReference type="RefSeq" id="WP_273939408.1">
    <property type="nucleotide sequence ID" value="NZ_CP097263.1"/>
</dbReference>
<evidence type="ECO:0000256" key="2">
    <source>
        <dbReference type="ARBA" id="ARBA00022450"/>
    </source>
</evidence>
<dbReference type="InterPro" id="IPR020845">
    <property type="entry name" value="AMP-binding_CS"/>
</dbReference>
<evidence type="ECO:0000313" key="6">
    <source>
        <dbReference type="Proteomes" id="UP001589810"/>
    </source>
</evidence>
<dbReference type="PROSITE" id="PS00455">
    <property type="entry name" value="AMP_BINDING"/>
    <property type="match status" value="1"/>
</dbReference>
<dbReference type="InterPro" id="IPR000873">
    <property type="entry name" value="AMP-dep_synth/lig_dom"/>
</dbReference>
<dbReference type="PANTHER" id="PTHR45527">
    <property type="entry name" value="NONRIBOSOMAL PEPTIDE SYNTHETASE"/>
    <property type="match status" value="1"/>
</dbReference>
<dbReference type="InterPro" id="IPR020806">
    <property type="entry name" value="PKS_PP-bd"/>
</dbReference>
<keyword evidence="3" id="KW-0597">Phosphoprotein</keyword>
<dbReference type="InterPro" id="IPR045851">
    <property type="entry name" value="AMP-bd_C_sf"/>
</dbReference>
<evidence type="ECO:0000259" key="4">
    <source>
        <dbReference type="PROSITE" id="PS50075"/>
    </source>
</evidence>
<dbReference type="InterPro" id="IPR023213">
    <property type="entry name" value="CAT-like_dom_sf"/>
</dbReference>
<dbReference type="InterPro" id="IPR009081">
    <property type="entry name" value="PP-bd_ACP"/>
</dbReference>
<protein>
    <submittedName>
        <fullName evidence="5">Amino acid adenylation domain-containing protein</fullName>
    </submittedName>
</protein>
<keyword evidence="6" id="KW-1185">Reference proteome</keyword>
<dbReference type="Pfam" id="PF13193">
    <property type="entry name" value="AMP-binding_C"/>
    <property type="match status" value="1"/>
</dbReference>
<sequence length="1108" mass="119355">MSKALARLTALSPQQRAEVLARAREKVSAGPRDEAAALVAVPRDGRPLPASYVQEQFWFMDRMQPGLPTYNAPFSFRITGPVDVDALAGALTEITARHEVLRTRLVLDNDRLVQQIVPASRARTLLERVDLTGATEEALQDKAFELVRTAFDLDNGSLVRTVLVTRSETDHLLVWVGHHSIVDGLSFGVLAEELAALYEPVRTGQPSGLPPVEIQFADFAVWQRENLVGRRADLVSYWRQTLAGAVDLDLPVDLPRPPKQTYDGATQWFTVPAGVTASLRELSRGAGHTLFMTLLAAYYVLLGKHSGQEDVTVGVPVSGRGRAETQTMIGAFLNTIPLRADLSGDPTCREFLTQVAGVTLDGFAHQDLPFGQLVEELVELRDPSRNPVYQAMFGFGNTPVSETEMPLGDGVVMVPRGVANGTARVEFEIVLEEVGDELVGRLEYNTALFSAETARRMAGRYQQVLGGFAADLDQRLSELPLVTADELATIERWNDTAAEYPLDSALHELISAQAGRTPDAVAVRCAAGSLTYRELDEAASRLANLLWSNGTEPGELIGVCLDRSSQALVALLGVLKAGAAYVPLDPTYPVARLEYMLSDTGLRTLVTSGGQTLPFEAPSVTVIDTVDAAGFDAEPLNLPGDTAYVIYTSGSTGRPKGVVIEHRSAVNLFYSMQERISLTPGDVQLTVTSPSFDMAVPELLMPLVFGASVYVAPKEAAADGGRLLSLLVESRTTVLQATPTTWQLLVDAGLGRGQLRLALCTSEAMPAAVAGALFDRVPAVWNLYGPTEATVFATMHQIVAEDGHSAPPIGTPLGNTTLHVLDRYQRTTPIGAVGELHIGGAGLAREYLGRAKLTGERFVSLDGARVYRTGDLVRQRPDGTVEYCGRIDNQIKLRGFRIELGEIETVAADHPGIRRALAALVAFGRDDQRIVCYLTPADGVVPPTAEELREHAGGRLPSYMVPAHFVVVDEFPLTPNGKVDRAALTRLPVGGPTSVGEPPRGPLEHTLADIWSDLLGVPAVGRDDDFFGLGGHSLLAIQAIGRIRERCAVALTVDIVFDKPTVARLAVAVEERQAEARELLLACLARVEGMSESAVTAMLSELETTVQQ</sequence>
<feature type="domain" description="Carrier" evidence="4">
    <location>
        <begin position="998"/>
        <end position="1073"/>
    </location>
</feature>
<dbReference type="InterPro" id="IPR006162">
    <property type="entry name" value="Ppantetheine_attach_site"/>
</dbReference>
<dbReference type="InterPro" id="IPR036736">
    <property type="entry name" value="ACP-like_sf"/>
</dbReference>
<dbReference type="NCBIfam" id="TIGR01733">
    <property type="entry name" value="AA-adenyl-dom"/>
    <property type="match status" value="1"/>
</dbReference>
<dbReference type="Gene3D" id="3.30.559.30">
    <property type="entry name" value="Nonribosomal peptide synthetase, condensation domain"/>
    <property type="match status" value="1"/>
</dbReference>
<dbReference type="InterPro" id="IPR042099">
    <property type="entry name" value="ANL_N_sf"/>
</dbReference>
<comment type="cofactor">
    <cofactor evidence="1">
        <name>pantetheine 4'-phosphate</name>
        <dbReference type="ChEBI" id="CHEBI:47942"/>
    </cofactor>
</comment>
<dbReference type="InterPro" id="IPR025110">
    <property type="entry name" value="AMP-bd_C"/>
</dbReference>
<keyword evidence="2" id="KW-0596">Phosphopantetheine</keyword>
<dbReference type="SMART" id="SM00823">
    <property type="entry name" value="PKS_PP"/>
    <property type="match status" value="1"/>
</dbReference>
<dbReference type="Gene3D" id="3.30.300.30">
    <property type="match status" value="1"/>
</dbReference>
<dbReference type="PROSITE" id="PS50075">
    <property type="entry name" value="CARRIER"/>
    <property type="match status" value="1"/>
</dbReference>
<dbReference type="PROSITE" id="PS00012">
    <property type="entry name" value="PHOSPHOPANTETHEINE"/>
    <property type="match status" value="1"/>
</dbReference>
<dbReference type="SUPFAM" id="SSF56801">
    <property type="entry name" value="Acetyl-CoA synthetase-like"/>
    <property type="match status" value="1"/>
</dbReference>
<evidence type="ECO:0000313" key="5">
    <source>
        <dbReference type="EMBL" id="MFC0540605.1"/>
    </source>
</evidence>
<dbReference type="Proteomes" id="UP001589810">
    <property type="component" value="Unassembled WGS sequence"/>
</dbReference>
<dbReference type="EMBL" id="JBHLUD010000001">
    <property type="protein sequence ID" value="MFC0540605.1"/>
    <property type="molecule type" value="Genomic_DNA"/>
</dbReference>
<name>A0ABV6MJY6_9PSEU</name>
<dbReference type="InterPro" id="IPR029058">
    <property type="entry name" value="AB_hydrolase_fold"/>
</dbReference>
<dbReference type="InterPro" id="IPR010071">
    <property type="entry name" value="AA_adenyl_dom"/>
</dbReference>
<evidence type="ECO:0000256" key="1">
    <source>
        <dbReference type="ARBA" id="ARBA00001957"/>
    </source>
</evidence>
<gene>
    <name evidence="5" type="ORF">ACFFH7_03880</name>
</gene>
<dbReference type="Pfam" id="PF00550">
    <property type="entry name" value="PP-binding"/>
    <property type="match status" value="1"/>
</dbReference>
<dbReference type="PANTHER" id="PTHR45527:SF1">
    <property type="entry name" value="FATTY ACID SYNTHASE"/>
    <property type="match status" value="1"/>
</dbReference>
<dbReference type="SUPFAM" id="SSF47336">
    <property type="entry name" value="ACP-like"/>
    <property type="match status" value="1"/>
</dbReference>
<reference evidence="5 6" key="1">
    <citation type="submission" date="2024-09" db="EMBL/GenBank/DDBJ databases">
        <authorList>
            <person name="Sun Q."/>
            <person name="Mori K."/>
        </authorList>
    </citation>
    <scope>NUCLEOTIDE SEQUENCE [LARGE SCALE GENOMIC DNA]</scope>
    <source>
        <strain evidence="5 6">TBRC 1432</strain>
    </source>
</reference>
<dbReference type="Pfam" id="PF00668">
    <property type="entry name" value="Condensation"/>
    <property type="match status" value="1"/>
</dbReference>
<accession>A0ABV6MJY6</accession>
<dbReference type="CDD" id="cd19531">
    <property type="entry name" value="LCL_NRPS-like"/>
    <property type="match status" value="1"/>
</dbReference>
<dbReference type="SUPFAM" id="SSF52777">
    <property type="entry name" value="CoA-dependent acyltransferases"/>
    <property type="match status" value="2"/>
</dbReference>
<dbReference type="Gene3D" id="3.40.50.12780">
    <property type="entry name" value="N-terminal domain of ligase-like"/>
    <property type="match status" value="1"/>
</dbReference>
<dbReference type="Gene3D" id="3.30.559.10">
    <property type="entry name" value="Chloramphenicol acetyltransferase-like domain"/>
    <property type="match status" value="1"/>
</dbReference>
<dbReference type="InterPro" id="IPR001242">
    <property type="entry name" value="Condensation_dom"/>
</dbReference>